<organism evidence="3 4">
    <name type="scientific">Halomonas organivorans</name>
    <dbReference type="NCBI Taxonomy" id="257772"/>
    <lineage>
        <taxon>Bacteria</taxon>
        <taxon>Pseudomonadati</taxon>
        <taxon>Pseudomonadota</taxon>
        <taxon>Gammaproteobacteria</taxon>
        <taxon>Oceanospirillales</taxon>
        <taxon>Halomonadaceae</taxon>
        <taxon>Halomonas</taxon>
    </lineage>
</organism>
<gene>
    <name evidence="3" type="ORF">FHR96_003356</name>
</gene>
<dbReference type="PANTHER" id="PTHR34180:SF1">
    <property type="entry name" value="BETA-ALANYL-DOPAMINE_CARCININE HYDROLASE"/>
    <property type="match status" value="1"/>
</dbReference>
<feature type="region of interest" description="Disordered" evidence="1">
    <location>
        <begin position="319"/>
        <end position="339"/>
    </location>
</feature>
<reference evidence="3 4" key="1">
    <citation type="submission" date="2020-08" db="EMBL/GenBank/DDBJ databases">
        <title>Genomic Encyclopedia of Type Strains, Phase III (KMG-III): the genomes of soil and plant-associated and newly described type strains.</title>
        <authorList>
            <person name="Whitman W."/>
        </authorList>
    </citation>
    <scope>NUCLEOTIDE SEQUENCE [LARGE SCALE GENOMIC DNA]</scope>
    <source>
        <strain evidence="3 4">CECT 5995</strain>
    </source>
</reference>
<dbReference type="RefSeq" id="WP_183388832.1">
    <property type="nucleotide sequence ID" value="NZ_JACHXM010000021.1"/>
</dbReference>
<evidence type="ECO:0000259" key="2">
    <source>
        <dbReference type="Pfam" id="PF03417"/>
    </source>
</evidence>
<evidence type="ECO:0000313" key="4">
    <source>
        <dbReference type="Proteomes" id="UP000525987"/>
    </source>
</evidence>
<protein>
    <recommendedName>
        <fullName evidence="2">Peptidase C45 hydrolase domain-containing protein</fullName>
    </recommendedName>
</protein>
<name>A0A7W5C176_9GAMM</name>
<dbReference type="InterPro" id="IPR005079">
    <property type="entry name" value="Peptidase_C45_hydrolase"/>
</dbReference>
<dbReference type="NCBIfam" id="NF040521">
    <property type="entry name" value="C45_proenzyme"/>
    <property type="match status" value="1"/>
</dbReference>
<evidence type="ECO:0000256" key="1">
    <source>
        <dbReference type="SAM" id="MobiDB-lite"/>
    </source>
</evidence>
<dbReference type="Pfam" id="PF03417">
    <property type="entry name" value="AAT"/>
    <property type="match status" value="1"/>
</dbReference>
<dbReference type="PANTHER" id="PTHR34180">
    <property type="entry name" value="PEPTIDASE C45"/>
    <property type="match status" value="1"/>
</dbReference>
<evidence type="ECO:0000313" key="3">
    <source>
        <dbReference type="EMBL" id="MBB3142463.1"/>
    </source>
</evidence>
<feature type="domain" description="Peptidase C45 hydrolase" evidence="2">
    <location>
        <begin position="103"/>
        <end position="317"/>
    </location>
</feature>
<dbReference type="InterPro" id="IPR047794">
    <property type="entry name" value="C45_proenzyme-like"/>
</dbReference>
<proteinExistence type="predicted"/>
<dbReference type="AlphaFoldDB" id="A0A7W5C176"/>
<dbReference type="Gene3D" id="3.60.60.10">
    <property type="entry name" value="Penicillin V Acylase, Chain A"/>
    <property type="match status" value="1"/>
</dbReference>
<dbReference type="Proteomes" id="UP000525987">
    <property type="component" value="Unassembled WGS sequence"/>
</dbReference>
<sequence length="339" mass="37070">MHHLDISGGPYTIGRAMGEQGREAFAERILPSDDYRRLTPALHDGWLADVGERIRRAFPACFEELQGLAEGLAQPLERVLLWNCRGDLSPTGPEGCTSVAVAAGDEAWLAHNEDGNPALRDACFLLQARPDDAPAYLAFCYPGSLAGHTLGANAAGFAYTVNNLRLIESRRGIPRMVTARALLACTDTADALHLLDSTRRAGGFHFMMADTGQRRPLSVEAPWQGVSAIPATPLAVHANHLVHARFRNLPQRITDSSAARQRRLEEWQTLRQGPITPEELWTLLGDRQHPQLPIHRQAADDPDAENTLASVLFRVTPHGIHGQLRPGPDGPVAWEGGWS</sequence>
<comment type="caution">
    <text evidence="3">The sequence shown here is derived from an EMBL/GenBank/DDBJ whole genome shotgun (WGS) entry which is preliminary data.</text>
</comment>
<dbReference type="EMBL" id="JACHXM010000021">
    <property type="protein sequence ID" value="MBB3142463.1"/>
    <property type="molecule type" value="Genomic_DNA"/>
</dbReference>
<keyword evidence="4" id="KW-1185">Reference proteome</keyword>
<accession>A0A7W5C176</accession>
<dbReference type="InterPro" id="IPR047801">
    <property type="entry name" value="Peptidase_C45"/>
</dbReference>